<evidence type="ECO:0000313" key="1">
    <source>
        <dbReference type="EMBL" id="AYV76594.1"/>
    </source>
</evidence>
<dbReference type="Pfam" id="PF01904">
    <property type="entry name" value="DUF72"/>
    <property type="match status" value="1"/>
</dbReference>
<name>A0A3G4ZQI7_9VIRU</name>
<dbReference type="PANTHER" id="PTHR30348">
    <property type="entry name" value="UNCHARACTERIZED PROTEIN YECE"/>
    <property type="match status" value="1"/>
</dbReference>
<dbReference type="EMBL" id="MK071987">
    <property type="protein sequence ID" value="AYV76594.1"/>
    <property type="molecule type" value="Genomic_DNA"/>
</dbReference>
<dbReference type="SUPFAM" id="SSF117396">
    <property type="entry name" value="TM1631-like"/>
    <property type="match status" value="1"/>
</dbReference>
<proteinExistence type="predicted"/>
<gene>
    <name evidence="1" type="ORF">Terrestrivirus9_31</name>
</gene>
<dbReference type="PANTHER" id="PTHR30348:SF4">
    <property type="entry name" value="DUF72 DOMAIN-CONTAINING PROTEIN"/>
    <property type="match status" value="1"/>
</dbReference>
<protein>
    <recommendedName>
        <fullName evidence="2">DUF72 domain-containing protein</fullName>
    </recommendedName>
</protein>
<accession>A0A3G4ZQI7</accession>
<dbReference type="Gene3D" id="3.20.20.410">
    <property type="entry name" value="Protein of unknown function UPF0759"/>
    <property type="match status" value="1"/>
</dbReference>
<dbReference type="InterPro" id="IPR036520">
    <property type="entry name" value="UPF0759_sf"/>
</dbReference>
<organism evidence="1">
    <name type="scientific">Terrestrivirus sp</name>
    <dbReference type="NCBI Taxonomy" id="2487775"/>
    <lineage>
        <taxon>Viruses</taxon>
        <taxon>Varidnaviria</taxon>
        <taxon>Bamfordvirae</taxon>
        <taxon>Nucleocytoviricota</taxon>
        <taxon>Megaviricetes</taxon>
        <taxon>Imitervirales</taxon>
        <taxon>Mimiviridae</taxon>
        <taxon>Klosneuvirinae</taxon>
    </lineage>
</organism>
<sequence length="385" mass="46343">MDKFNEILNNIYRGIIIVYPHGSYITDNEKSIIVKSLNLKDISHKPLLLIQKKEALGIIYLDDPKQIDLNKFNTLRKYHKITEEEREEWWKSYKELYRYDIIKKDIFDLPVPINYKTGPQVLVKPESISKLQNIFIGTSGYKYEWWDKSEYDKFDVYDKTFNTVEINASFYNFYKKSTWDKIINNSPDNFVFSIKVNRSITHYRKFDRLREFIKPFVGMNKVKCLLFQFPPNFKYSDDNIKKLNDLSKYYDKGKTHMNFVFEFRNVSWYEPENLTKLNDLFEKKKHWIIAVTNIDNKYYPNFNDYNNLINSKQLDVMYVRMHGTADKYEGSYSKKSLKELGKFIRNNNMKKEMDIFIYFNNTDSLYDDKLPDAVHDAIELQHILI</sequence>
<reference evidence="1" key="1">
    <citation type="submission" date="2018-10" db="EMBL/GenBank/DDBJ databases">
        <title>Hidden diversity of soil giant viruses.</title>
        <authorList>
            <person name="Schulz F."/>
            <person name="Alteio L."/>
            <person name="Goudeau D."/>
            <person name="Ryan E.M."/>
            <person name="Malmstrom R.R."/>
            <person name="Blanchard J."/>
            <person name="Woyke T."/>
        </authorList>
    </citation>
    <scope>NUCLEOTIDE SEQUENCE</scope>
    <source>
        <strain evidence="1">TEV1</strain>
    </source>
</reference>
<evidence type="ECO:0008006" key="2">
    <source>
        <dbReference type="Google" id="ProtNLM"/>
    </source>
</evidence>
<dbReference type="InterPro" id="IPR002763">
    <property type="entry name" value="DUF72"/>
</dbReference>